<reference evidence="2 3" key="1">
    <citation type="submission" date="2017-10" db="EMBL/GenBank/DDBJ databases">
        <title>Comparative genomics in systemic dimorphic fungi from Ajellomycetaceae.</title>
        <authorList>
            <person name="Munoz J.F."/>
            <person name="Mcewen J.G."/>
            <person name="Clay O.K."/>
            <person name="Cuomo C.A."/>
        </authorList>
    </citation>
    <scope>NUCLEOTIDE SEQUENCE [LARGE SCALE GENOMIC DNA]</scope>
    <source>
        <strain evidence="2 3">UAMH5409</strain>
    </source>
</reference>
<dbReference type="Gene3D" id="3.40.630.30">
    <property type="match status" value="1"/>
</dbReference>
<sequence>MSTENTVFTDLQHSHASRLASITADAFANDLLFKLECPDDDAIDAMKRHDEASFHDITEGNSSPPNIISVCVVADRITGHVLGYAKWTMFDWSHANMTEDPKIGTATRGSDGNDGLDYDVESPPLSSPPAATLYADISATRRLELLSSKGPYICLEVVAVDPTAQRNGVGSMLVRRAQATAADNKLPIFCEVISKIVPFYLRSGFHVVDSLSLPTPDGYDQAAEELTIFYLAFYPERQHT</sequence>
<dbReference type="GO" id="GO:0016747">
    <property type="term" value="F:acyltransferase activity, transferring groups other than amino-acyl groups"/>
    <property type="evidence" value="ECO:0007669"/>
    <property type="project" value="InterPro"/>
</dbReference>
<comment type="caution">
    <text evidence="2">The sequence shown here is derived from an EMBL/GenBank/DDBJ whole genome shotgun (WGS) entry which is preliminary data.</text>
</comment>
<name>A0A2B7XWQ9_9EURO</name>
<proteinExistence type="predicted"/>
<dbReference type="InterPro" id="IPR016181">
    <property type="entry name" value="Acyl_CoA_acyltransferase"/>
</dbReference>
<evidence type="ECO:0000259" key="1">
    <source>
        <dbReference type="PROSITE" id="PS51186"/>
    </source>
</evidence>
<organism evidence="2 3">
    <name type="scientific">Helicocarpus griseus UAMH5409</name>
    <dbReference type="NCBI Taxonomy" id="1447875"/>
    <lineage>
        <taxon>Eukaryota</taxon>
        <taxon>Fungi</taxon>
        <taxon>Dikarya</taxon>
        <taxon>Ascomycota</taxon>
        <taxon>Pezizomycotina</taxon>
        <taxon>Eurotiomycetes</taxon>
        <taxon>Eurotiomycetidae</taxon>
        <taxon>Onygenales</taxon>
        <taxon>Ajellomycetaceae</taxon>
        <taxon>Helicocarpus</taxon>
    </lineage>
</organism>
<accession>A0A2B7XWQ9</accession>
<dbReference type="InterPro" id="IPR052523">
    <property type="entry name" value="Trichothecene_AcTrans"/>
</dbReference>
<dbReference type="CDD" id="cd04301">
    <property type="entry name" value="NAT_SF"/>
    <property type="match status" value="1"/>
</dbReference>
<feature type="domain" description="N-acetyltransferase" evidence="1">
    <location>
        <begin position="87"/>
        <end position="236"/>
    </location>
</feature>
<protein>
    <recommendedName>
        <fullName evidence="1">N-acetyltransferase domain-containing protein</fullName>
    </recommendedName>
</protein>
<dbReference type="InterPro" id="IPR000182">
    <property type="entry name" value="GNAT_dom"/>
</dbReference>
<dbReference type="EMBL" id="PDNB01000050">
    <property type="protein sequence ID" value="PGH13062.1"/>
    <property type="molecule type" value="Genomic_DNA"/>
</dbReference>
<keyword evidence="3" id="KW-1185">Reference proteome</keyword>
<evidence type="ECO:0000313" key="2">
    <source>
        <dbReference type="EMBL" id="PGH13062.1"/>
    </source>
</evidence>
<dbReference type="PROSITE" id="PS51186">
    <property type="entry name" value="GNAT"/>
    <property type="match status" value="1"/>
</dbReference>
<dbReference type="Pfam" id="PF13508">
    <property type="entry name" value="Acetyltransf_7"/>
    <property type="match status" value="1"/>
</dbReference>
<dbReference type="Proteomes" id="UP000223968">
    <property type="component" value="Unassembled WGS sequence"/>
</dbReference>
<dbReference type="AlphaFoldDB" id="A0A2B7XWQ9"/>
<dbReference type="PANTHER" id="PTHR42791">
    <property type="entry name" value="GNAT FAMILY ACETYLTRANSFERASE"/>
    <property type="match status" value="1"/>
</dbReference>
<gene>
    <name evidence="2" type="ORF">AJ79_03899</name>
</gene>
<evidence type="ECO:0000313" key="3">
    <source>
        <dbReference type="Proteomes" id="UP000223968"/>
    </source>
</evidence>
<dbReference type="PANTHER" id="PTHR42791:SF1">
    <property type="entry name" value="N-ACETYLTRANSFERASE DOMAIN-CONTAINING PROTEIN"/>
    <property type="match status" value="1"/>
</dbReference>
<dbReference type="SUPFAM" id="SSF55729">
    <property type="entry name" value="Acyl-CoA N-acyltransferases (Nat)"/>
    <property type="match status" value="1"/>
</dbReference>
<dbReference type="OrthoDB" id="61113at2759"/>